<name>A0A1H8WQP5_9EURY</name>
<protein>
    <submittedName>
        <fullName evidence="1">Uncharacterized protein</fullName>
    </submittedName>
</protein>
<organism evidence="1 2">
    <name type="scientific">Halogranum amylolyticum</name>
    <dbReference type="NCBI Taxonomy" id="660520"/>
    <lineage>
        <taxon>Archaea</taxon>
        <taxon>Methanobacteriati</taxon>
        <taxon>Methanobacteriota</taxon>
        <taxon>Stenosarchaea group</taxon>
        <taxon>Halobacteria</taxon>
        <taxon>Halobacteriales</taxon>
        <taxon>Haloferacaceae</taxon>
    </lineage>
</organism>
<reference evidence="2" key="1">
    <citation type="submission" date="2016-10" db="EMBL/GenBank/DDBJ databases">
        <authorList>
            <person name="Varghese N."/>
            <person name="Submissions S."/>
        </authorList>
    </citation>
    <scope>NUCLEOTIDE SEQUENCE [LARGE SCALE GENOMIC DNA]</scope>
    <source>
        <strain evidence="2">CGMCC 1.10121</strain>
    </source>
</reference>
<gene>
    <name evidence="1" type="ORF">SAMN04487948_1374</name>
</gene>
<keyword evidence="2" id="KW-1185">Reference proteome</keyword>
<dbReference type="Proteomes" id="UP000199126">
    <property type="component" value="Unassembled WGS sequence"/>
</dbReference>
<evidence type="ECO:0000313" key="2">
    <source>
        <dbReference type="Proteomes" id="UP000199126"/>
    </source>
</evidence>
<accession>A0A1H8WQP5</accession>
<evidence type="ECO:0000313" key="1">
    <source>
        <dbReference type="EMBL" id="SEP29737.1"/>
    </source>
</evidence>
<dbReference type="EMBL" id="FODV01000037">
    <property type="protein sequence ID" value="SEP29737.1"/>
    <property type="molecule type" value="Genomic_DNA"/>
</dbReference>
<proteinExistence type="predicted"/>
<sequence length="40" mass="4491">MYMGKSAQYTSKKMLGLVQTQLFLQGSQLEKNQWSGPGLL</sequence>
<dbReference type="AlphaFoldDB" id="A0A1H8WQP5"/>